<keyword evidence="2" id="KW-1185">Reference proteome</keyword>
<dbReference type="Proteomes" id="UP000215244">
    <property type="component" value="Chromosome"/>
</dbReference>
<sequence length="239" mass="27529">MKKISITLFLILFTIAPTFAHYLWLETNRTGTLGKRQEVRVHYGEYTYGVVEKVQGENFPSVAKFDIWVVGPNGTKTNLHTKATESYYVGHFTPTINGTYTVVLNNNEIEVLDYTQWDFGIFKTHYHATAKVQVGSFGSDTAIINQEGIAIKELQHEGDDIKLQVVFKGKPLPKNEFKIYVSDLWTKTLETDDNGVVTFDLPWRTKYTMETTFEERVPGHYKGKDYEFIWHCATYCITK</sequence>
<dbReference type="KEGG" id="marb:CJ263_03040"/>
<evidence type="ECO:0000313" key="1">
    <source>
        <dbReference type="EMBL" id="ASV29277.1"/>
    </source>
</evidence>
<proteinExistence type="predicted"/>
<accession>A0A223V220</accession>
<reference evidence="1 2" key="1">
    <citation type="submission" date="2017-08" db="EMBL/GenBank/DDBJ databases">
        <title>The complete genome sequence of Maribacter sp. B1, isolated from deep-sea sediment.</title>
        <authorList>
            <person name="Wu Y.-H."/>
            <person name="Cheng H."/>
            <person name="Xu X.-W."/>
        </authorList>
    </citation>
    <scope>NUCLEOTIDE SEQUENCE [LARGE SCALE GENOMIC DNA]</scope>
    <source>
        <strain evidence="1 2">B1</strain>
    </source>
</reference>
<dbReference type="Pfam" id="PF10670">
    <property type="entry name" value="DUF4198"/>
    <property type="match status" value="1"/>
</dbReference>
<protein>
    <submittedName>
        <fullName evidence="1">Ferredoxin</fullName>
    </submittedName>
</protein>
<gene>
    <name evidence="1" type="ORF">CJ263_03040</name>
</gene>
<dbReference type="AlphaFoldDB" id="A0A223V220"/>
<organism evidence="1 2">
    <name type="scientific">Maribacter cobaltidurans</name>
    <dbReference type="NCBI Taxonomy" id="1178778"/>
    <lineage>
        <taxon>Bacteria</taxon>
        <taxon>Pseudomonadati</taxon>
        <taxon>Bacteroidota</taxon>
        <taxon>Flavobacteriia</taxon>
        <taxon>Flavobacteriales</taxon>
        <taxon>Flavobacteriaceae</taxon>
        <taxon>Maribacter</taxon>
    </lineage>
</organism>
<dbReference type="EMBL" id="CP022957">
    <property type="protein sequence ID" value="ASV29277.1"/>
    <property type="molecule type" value="Genomic_DNA"/>
</dbReference>
<dbReference type="OrthoDB" id="1148550at2"/>
<evidence type="ECO:0000313" key="2">
    <source>
        <dbReference type="Proteomes" id="UP000215244"/>
    </source>
</evidence>
<name>A0A223V220_9FLAO</name>
<dbReference type="InterPro" id="IPR019613">
    <property type="entry name" value="DUF4198"/>
</dbReference>
<dbReference type="RefSeq" id="WP_094995910.1">
    <property type="nucleotide sequence ID" value="NZ_BMJL01000001.1"/>
</dbReference>